<evidence type="ECO:0000313" key="4">
    <source>
        <dbReference type="Proteomes" id="UP000326903"/>
    </source>
</evidence>
<comment type="caution">
    <text evidence="3">The sequence shown here is derived from an EMBL/GenBank/DDBJ whole genome shotgun (WGS) entry which is preliminary data.</text>
</comment>
<evidence type="ECO:0000256" key="1">
    <source>
        <dbReference type="ARBA" id="ARBA00023002"/>
    </source>
</evidence>
<dbReference type="GO" id="GO:0016627">
    <property type="term" value="F:oxidoreductase activity, acting on the CH-CH group of donors"/>
    <property type="evidence" value="ECO:0007669"/>
    <property type="project" value="InterPro"/>
</dbReference>
<gene>
    <name evidence="3" type="ORF">FW778_12975</name>
</gene>
<organism evidence="3 4">
    <name type="scientific">Ginsengibacter hankyongi</name>
    <dbReference type="NCBI Taxonomy" id="2607284"/>
    <lineage>
        <taxon>Bacteria</taxon>
        <taxon>Pseudomonadati</taxon>
        <taxon>Bacteroidota</taxon>
        <taxon>Chitinophagia</taxon>
        <taxon>Chitinophagales</taxon>
        <taxon>Chitinophagaceae</taxon>
        <taxon>Ginsengibacter</taxon>
    </lineage>
</organism>
<dbReference type="GO" id="GO:0050660">
    <property type="term" value="F:flavin adenine dinucleotide binding"/>
    <property type="evidence" value="ECO:0007669"/>
    <property type="project" value="InterPro"/>
</dbReference>
<reference evidence="3 4" key="1">
    <citation type="submission" date="2019-09" db="EMBL/GenBank/DDBJ databases">
        <title>Draft genome sequence of Ginsengibacter sp. BR5-29.</title>
        <authorList>
            <person name="Im W.-T."/>
        </authorList>
    </citation>
    <scope>NUCLEOTIDE SEQUENCE [LARGE SCALE GENOMIC DNA]</scope>
    <source>
        <strain evidence="3 4">BR5-29</strain>
    </source>
</reference>
<proteinExistence type="predicted"/>
<dbReference type="PIRSF" id="PIRSF016578">
    <property type="entry name" value="HsaA"/>
    <property type="match status" value="1"/>
</dbReference>
<evidence type="ECO:0000313" key="3">
    <source>
        <dbReference type="EMBL" id="KAA9038470.1"/>
    </source>
</evidence>
<dbReference type="InterPro" id="IPR046373">
    <property type="entry name" value="Acyl-CoA_Oxase/DH_mid-dom_sf"/>
</dbReference>
<dbReference type="Pfam" id="PF08028">
    <property type="entry name" value="Acyl-CoA_dh_2"/>
    <property type="match status" value="1"/>
</dbReference>
<name>A0A5J5IHC1_9BACT</name>
<dbReference type="RefSeq" id="WP_150415144.1">
    <property type="nucleotide sequence ID" value="NZ_VYQF01000003.1"/>
</dbReference>
<protein>
    <submittedName>
        <fullName evidence="3">Acyl-CoA dehydrogenase</fullName>
    </submittedName>
</protein>
<keyword evidence="4" id="KW-1185">Reference proteome</keyword>
<dbReference type="EMBL" id="VYQF01000003">
    <property type="protein sequence ID" value="KAA9038470.1"/>
    <property type="molecule type" value="Genomic_DNA"/>
</dbReference>
<dbReference type="InterPro" id="IPR013107">
    <property type="entry name" value="Acyl-CoA_DH_C"/>
</dbReference>
<evidence type="ECO:0000259" key="2">
    <source>
        <dbReference type="Pfam" id="PF08028"/>
    </source>
</evidence>
<accession>A0A5J5IHC1</accession>
<sequence>MNIKAIPHPSQFVDAKLTAAIRSLAAEAEKTGSLHPEQLAIIYKQKWFNLFVPEKYNGLQLTLPEALNIEESLAWVDGSVGWTVTLCSGANWFIGFLQPNLAKIIFNKDKVCLAGSGRPSGTARIIEGGYEITGFWKYATGSAHATAFTANCFIEDKGTIIRDKDGSAVIKSFLFLREEVILHNDWDCMGMLATSSNSFEVQRLRIPENRCFVIDAAFTFIDEPLYQYPFLQFAEATLAVNICGMAIHFMDVCQPLFNGRSENRNYIDTSRSCLNNAREELKHKRESFYLVIKNSWNECAKNNVVPAELLPGVSKQSKELAATSRRLVDELYPYCGLIAANNHSEINRVWRDLHTASQHSLLI</sequence>
<dbReference type="Gene3D" id="2.40.110.10">
    <property type="entry name" value="Butyryl-CoA Dehydrogenase, subunit A, domain 2"/>
    <property type="match status" value="1"/>
</dbReference>
<feature type="domain" description="Acyl-CoA dehydrogenase C-terminal" evidence="2">
    <location>
        <begin position="275"/>
        <end position="361"/>
    </location>
</feature>
<dbReference type="Proteomes" id="UP000326903">
    <property type="component" value="Unassembled WGS sequence"/>
</dbReference>
<dbReference type="SUPFAM" id="SSF56645">
    <property type="entry name" value="Acyl-CoA dehydrogenase NM domain-like"/>
    <property type="match status" value="1"/>
</dbReference>
<dbReference type="AlphaFoldDB" id="A0A5J5IHC1"/>
<keyword evidence="1" id="KW-0560">Oxidoreductase</keyword>
<dbReference type="Gene3D" id="1.20.140.10">
    <property type="entry name" value="Butyryl-CoA Dehydrogenase, subunit A, domain 3"/>
    <property type="match status" value="1"/>
</dbReference>
<dbReference type="InterPro" id="IPR037069">
    <property type="entry name" value="AcylCoA_DH/ox_N_sf"/>
</dbReference>
<dbReference type="Gene3D" id="1.10.540.10">
    <property type="entry name" value="Acyl-CoA dehydrogenase/oxidase, N-terminal domain"/>
    <property type="match status" value="1"/>
</dbReference>
<dbReference type="InterPro" id="IPR009100">
    <property type="entry name" value="AcylCoA_DH/oxidase_NM_dom_sf"/>
</dbReference>